<evidence type="ECO:0000259" key="2">
    <source>
        <dbReference type="Pfam" id="PF26348"/>
    </source>
</evidence>
<gene>
    <name evidence="3" type="ORF">HER39_17690</name>
</gene>
<dbReference type="Proteomes" id="UP000523795">
    <property type="component" value="Unassembled WGS sequence"/>
</dbReference>
<keyword evidence="4" id="KW-1185">Reference proteome</keyword>
<proteinExistence type="predicted"/>
<organism evidence="3 4">
    <name type="scientific">Arthrobacter deserti</name>
    <dbReference type="NCBI Taxonomy" id="1742687"/>
    <lineage>
        <taxon>Bacteria</taxon>
        <taxon>Bacillati</taxon>
        <taxon>Actinomycetota</taxon>
        <taxon>Actinomycetes</taxon>
        <taxon>Micrococcales</taxon>
        <taxon>Micrococcaceae</taxon>
        <taxon>Arthrobacter</taxon>
    </lineage>
</organism>
<accession>A0ABX1JVK7</accession>
<dbReference type="InterPro" id="IPR036987">
    <property type="entry name" value="SRA-YDG_sf"/>
</dbReference>
<sequence>GGRHIFLFSDPVPGGRYGYSWDGWAEKNPETFFYTGEGAVGDQEFTRGNKILRDSAAEGRQVHLFTADGHTGGRRGRTHRYLGQFTIDPQQPWRREDAPDRTGETRSVIVFRLNRLGTSPAPQTHTESYTAEPANR</sequence>
<feature type="non-terminal residue" evidence="3">
    <location>
        <position position="1"/>
    </location>
</feature>
<feature type="compositionally biased region" description="Polar residues" evidence="1">
    <location>
        <begin position="116"/>
        <end position="129"/>
    </location>
</feature>
<feature type="non-terminal residue" evidence="3">
    <location>
        <position position="136"/>
    </location>
</feature>
<comment type="caution">
    <text evidence="3">The sequence shown here is derived from an EMBL/GenBank/DDBJ whole genome shotgun (WGS) entry which is preliminary data.</text>
</comment>
<dbReference type="Gene3D" id="2.30.280.10">
    <property type="entry name" value="SRA-YDG"/>
    <property type="match status" value="1"/>
</dbReference>
<dbReference type="Pfam" id="PF26348">
    <property type="entry name" value="SRA_ScoMcrA"/>
    <property type="match status" value="1"/>
</dbReference>
<dbReference type="InterPro" id="IPR058712">
    <property type="entry name" value="SRA_ScoMcrA"/>
</dbReference>
<evidence type="ECO:0000256" key="1">
    <source>
        <dbReference type="SAM" id="MobiDB-lite"/>
    </source>
</evidence>
<feature type="region of interest" description="Disordered" evidence="1">
    <location>
        <begin position="115"/>
        <end position="136"/>
    </location>
</feature>
<evidence type="ECO:0000313" key="3">
    <source>
        <dbReference type="EMBL" id="NKX52369.1"/>
    </source>
</evidence>
<name>A0ABX1JVK7_9MICC</name>
<reference evidence="3 4" key="1">
    <citation type="submission" date="2020-04" db="EMBL/GenBank/DDBJ databases">
        <authorList>
            <person name="Liu S."/>
        </authorList>
    </citation>
    <scope>NUCLEOTIDE SEQUENCE [LARGE SCALE GENOMIC DNA]</scope>
    <source>
        <strain evidence="3 4">CGMCC 1.15091</strain>
    </source>
</reference>
<evidence type="ECO:0000313" key="4">
    <source>
        <dbReference type="Proteomes" id="UP000523795"/>
    </source>
</evidence>
<protein>
    <recommendedName>
        <fullName evidence="2">ScoMcrA-like SRA domain-containing protein</fullName>
    </recommendedName>
</protein>
<feature type="domain" description="ScoMcrA-like SRA" evidence="2">
    <location>
        <begin position="5"/>
        <end position="128"/>
    </location>
</feature>
<dbReference type="EMBL" id="JAAZSR010000507">
    <property type="protein sequence ID" value="NKX52369.1"/>
    <property type="molecule type" value="Genomic_DNA"/>
</dbReference>